<accession>A0ABS9VKJ0</accession>
<dbReference type="Proteomes" id="UP001203058">
    <property type="component" value="Unassembled WGS sequence"/>
</dbReference>
<evidence type="ECO:0000313" key="1">
    <source>
        <dbReference type="EMBL" id="MCH8615493.1"/>
    </source>
</evidence>
<name>A0ABS9VKJ0_9SPHN</name>
<comment type="caution">
    <text evidence="1">The sequence shown here is derived from an EMBL/GenBank/DDBJ whole genome shotgun (WGS) entry which is preliminary data.</text>
</comment>
<organism evidence="1 2">
    <name type="scientific">Sphingomonas telluris</name>
    <dbReference type="NCBI Taxonomy" id="2907998"/>
    <lineage>
        <taxon>Bacteria</taxon>
        <taxon>Pseudomonadati</taxon>
        <taxon>Pseudomonadota</taxon>
        <taxon>Alphaproteobacteria</taxon>
        <taxon>Sphingomonadales</taxon>
        <taxon>Sphingomonadaceae</taxon>
        <taxon>Sphingomonas</taxon>
    </lineage>
</organism>
<reference evidence="1 2" key="1">
    <citation type="submission" date="2022-03" db="EMBL/GenBank/DDBJ databases">
        <authorList>
            <person name="Jo J.-H."/>
            <person name="Im W.-T."/>
        </authorList>
    </citation>
    <scope>NUCLEOTIDE SEQUENCE [LARGE SCALE GENOMIC DNA]</scope>
    <source>
        <strain evidence="1 2">SM33</strain>
    </source>
</reference>
<proteinExistence type="predicted"/>
<dbReference type="EMBL" id="JAKZHW010000001">
    <property type="protein sequence ID" value="MCH8615493.1"/>
    <property type="molecule type" value="Genomic_DNA"/>
</dbReference>
<protein>
    <submittedName>
        <fullName evidence="1">Uncharacterized protein</fullName>
    </submittedName>
</protein>
<keyword evidence="2" id="KW-1185">Reference proteome</keyword>
<sequence length="77" mass="9116">MTYYRLYFLDRFSGHIDHFREFEAITDADAVAPGDEWRETGAMELWEGPRKVMRWEPLEHSPEGMARSMLRAIRPVS</sequence>
<dbReference type="RefSeq" id="WP_241446281.1">
    <property type="nucleotide sequence ID" value="NZ_JAKZHW010000001.1"/>
</dbReference>
<evidence type="ECO:0000313" key="2">
    <source>
        <dbReference type="Proteomes" id="UP001203058"/>
    </source>
</evidence>
<gene>
    <name evidence="1" type="ORF">LZ016_05180</name>
</gene>